<evidence type="ECO:0000313" key="2">
    <source>
        <dbReference type="Proteomes" id="UP000595437"/>
    </source>
</evidence>
<evidence type="ECO:0000313" key="1">
    <source>
        <dbReference type="EMBL" id="QQP49907.1"/>
    </source>
</evidence>
<keyword evidence="2" id="KW-1185">Reference proteome</keyword>
<dbReference type="EMBL" id="CP045896">
    <property type="protein sequence ID" value="QQP49907.1"/>
    <property type="molecule type" value="Genomic_DNA"/>
</dbReference>
<name>A0A7T8HH00_CALRO</name>
<sequence length="69" mass="8063">MELPFSKWSLWRSPAWVSHLGGALLCQNHRERCYPYSAQGVLQRTAYRLGQHISDNYTTFTTPEYPVVF</sequence>
<accession>A0A7T8HH00</accession>
<proteinExistence type="predicted"/>
<dbReference type="Proteomes" id="UP000595437">
    <property type="component" value="Chromosome 7"/>
</dbReference>
<reference evidence="2" key="1">
    <citation type="submission" date="2021-01" db="EMBL/GenBank/DDBJ databases">
        <title>Caligus Genome Assembly.</title>
        <authorList>
            <person name="Gallardo-Escarate C."/>
        </authorList>
    </citation>
    <scope>NUCLEOTIDE SEQUENCE [LARGE SCALE GENOMIC DNA]</scope>
</reference>
<gene>
    <name evidence="1" type="ORF">FKW44_010730</name>
</gene>
<dbReference type="AlphaFoldDB" id="A0A7T8HH00"/>
<organism evidence="1 2">
    <name type="scientific">Caligus rogercresseyi</name>
    <name type="common">Sea louse</name>
    <dbReference type="NCBI Taxonomy" id="217165"/>
    <lineage>
        <taxon>Eukaryota</taxon>
        <taxon>Metazoa</taxon>
        <taxon>Ecdysozoa</taxon>
        <taxon>Arthropoda</taxon>
        <taxon>Crustacea</taxon>
        <taxon>Multicrustacea</taxon>
        <taxon>Hexanauplia</taxon>
        <taxon>Copepoda</taxon>
        <taxon>Siphonostomatoida</taxon>
        <taxon>Caligidae</taxon>
        <taxon>Caligus</taxon>
    </lineage>
</organism>
<protein>
    <submittedName>
        <fullName evidence="1">Uncharacterized protein</fullName>
    </submittedName>
</protein>